<gene>
    <name evidence="3" type="ORF">N7476_003722</name>
</gene>
<evidence type="ECO:0000256" key="2">
    <source>
        <dbReference type="SAM" id="MobiDB-lite"/>
    </source>
</evidence>
<sequence length="185" mass="20051">MKRVSMRELSSSPYQLSQETNDEDSRVCFEPDTDDSQESSANKFSAKNPILEPSHRHSRGNSSSHLSSRAMGPQTSPDQNSCFGHNNNDEVDEDIANVPLDYGQSESTKALMRRIEFRILKFGATSLGGAYGNALQAALLDGDHEIVKLLLDKGADINAQGGEHGSALQAASSKGHHEIIKLLLG</sequence>
<dbReference type="EMBL" id="JAPZBO010000003">
    <property type="protein sequence ID" value="KAJ5320720.1"/>
    <property type="molecule type" value="Genomic_DNA"/>
</dbReference>
<evidence type="ECO:0000256" key="1">
    <source>
        <dbReference type="PROSITE-ProRule" id="PRU00023"/>
    </source>
</evidence>
<dbReference type="Pfam" id="PF13637">
    <property type="entry name" value="Ank_4"/>
    <property type="match status" value="1"/>
</dbReference>
<reference evidence="3" key="1">
    <citation type="submission" date="2022-12" db="EMBL/GenBank/DDBJ databases">
        <authorList>
            <person name="Petersen C."/>
        </authorList>
    </citation>
    <scope>NUCLEOTIDE SEQUENCE</scope>
    <source>
        <strain evidence="3">IBT 21472</strain>
    </source>
</reference>
<dbReference type="PROSITE" id="PS50088">
    <property type="entry name" value="ANK_REPEAT"/>
    <property type="match status" value="1"/>
</dbReference>
<comment type="caution">
    <text evidence="3">The sequence shown here is derived from an EMBL/GenBank/DDBJ whole genome shotgun (WGS) entry which is preliminary data.</text>
</comment>
<accession>A0A9W9PZD8</accession>
<feature type="compositionally biased region" description="Polar residues" evidence="2">
    <location>
        <begin position="8"/>
        <end position="19"/>
    </location>
</feature>
<dbReference type="AlphaFoldDB" id="A0A9W9PZD8"/>
<organism evidence="3 4">
    <name type="scientific">Penicillium atrosanguineum</name>
    <dbReference type="NCBI Taxonomy" id="1132637"/>
    <lineage>
        <taxon>Eukaryota</taxon>
        <taxon>Fungi</taxon>
        <taxon>Dikarya</taxon>
        <taxon>Ascomycota</taxon>
        <taxon>Pezizomycotina</taxon>
        <taxon>Eurotiomycetes</taxon>
        <taxon>Eurotiomycetidae</taxon>
        <taxon>Eurotiales</taxon>
        <taxon>Aspergillaceae</taxon>
        <taxon>Penicillium</taxon>
    </lineage>
</organism>
<feature type="region of interest" description="Disordered" evidence="2">
    <location>
        <begin position="1"/>
        <end position="90"/>
    </location>
</feature>
<keyword evidence="4" id="KW-1185">Reference proteome</keyword>
<dbReference type="SUPFAM" id="SSF48403">
    <property type="entry name" value="Ankyrin repeat"/>
    <property type="match status" value="1"/>
</dbReference>
<dbReference type="InterPro" id="IPR036770">
    <property type="entry name" value="Ankyrin_rpt-contain_sf"/>
</dbReference>
<evidence type="ECO:0000313" key="3">
    <source>
        <dbReference type="EMBL" id="KAJ5320720.1"/>
    </source>
</evidence>
<evidence type="ECO:0000313" key="4">
    <source>
        <dbReference type="Proteomes" id="UP001147746"/>
    </source>
</evidence>
<feature type="compositionally biased region" description="Polar residues" evidence="2">
    <location>
        <begin position="73"/>
        <end position="86"/>
    </location>
</feature>
<dbReference type="PROSITE" id="PS50297">
    <property type="entry name" value="ANK_REP_REGION"/>
    <property type="match status" value="1"/>
</dbReference>
<dbReference type="Proteomes" id="UP001147746">
    <property type="component" value="Unassembled WGS sequence"/>
</dbReference>
<feature type="compositionally biased region" description="Low complexity" evidence="2">
    <location>
        <begin position="60"/>
        <end position="69"/>
    </location>
</feature>
<reference evidence="3" key="2">
    <citation type="journal article" date="2023" name="IMA Fungus">
        <title>Comparative genomic study of the Penicillium genus elucidates a diverse pangenome and 15 lateral gene transfer events.</title>
        <authorList>
            <person name="Petersen C."/>
            <person name="Sorensen T."/>
            <person name="Nielsen M.R."/>
            <person name="Sondergaard T.E."/>
            <person name="Sorensen J.L."/>
            <person name="Fitzpatrick D.A."/>
            <person name="Frisvad J.C."/>
            <person name="Nielsen K.L."/>
        </authorList>
    </citation>
    <scope>NUCLEOTIDE SEQUENCE</scope>
    <source>
        <strain evidence="3">IBT 21472</strain>
    </source>
</reference>
<keyword evidence="1" id="KW-0040">ANK repeat</keyword>
<dbReference type="Gene3D" id="1.25.40.20">
    <property type="entry name" value="Ankyrin repeat-containing domain"/>
    <property type="match status" value="1"/>
</dbReference>
<dbReference type="PANTHER" id="PTHR24157">
    <property type="entry name" value="ANKYRIN REPEAT, SAM AND BASIC LEUCINE ZIPPER DOMAIN-CONTAINING PROTEIN 1"/>
    <property type="match status" value="1"/>
</dbReference>
<proteinExistence type="predicted"/>
<dbReference type="PANTHER" id="PTHR24157:SF3">
    <property type="entry name" value="ANKYRIN REPEAT, SAM AND BASIC LEUCINE ZIPPER DOMAIN-CONTAINING PROTEIN 1"/>
    <property type="match status" value="1"/>
</dbReference>
<dbReference type="InterPro" id="IPR002110">
    <property type="entry name" value="Ankyrin_rpt"/>
</dbReference>
<name>A0A9W9PZD8_9EURO</name>
<feature type="repeat" description="ANK" evidence="1">
    <location>
        <begin position="130"/>
        <end position="162"/>
    </location>
</feature>
<protein>
    <submittedName>
        <fullName evidence="3">Uncharacterized protein</fullName>
    </submittedName>
</protein>